<proteinExistence type="predicted"/>
<comment type="caution">
    <text evidence="1">The sequence shown here is derived from an EMBL/GenBank/DDBJ whole genome shotgun (WGS) entry which is preliminary data.</text>
</comment>
<organism evidence="1 2">
    <name type="scientific">Solanum commersonii</name>
    <name type="common">Commerson's wild potato</name>
    <name type="synonym">Commerson's nightshade</name>
    <dbReference type="NCBI Taxonomy" id="4109"/>
    <lineage>
        <taxon>Eukaryota</taxon>
        <taxon>Viridiplantae</taxon>
        <taxon>Streptophyta</taxon>
        <taxon>Embryophyta</taxon>
        <taxon>Tracheophyta</taxon>
        <taxon>Spermatophyta</taxon>
        <taxon>Magnoliopsida</taxon>
        <taxon>eudicotyledons</taxon>
        <taxon>Gunneridae</taxon>
        <taxon>Pentapetalae</taxon>
        <taxon>asterids</taxon>
        <taxon>lamiids</taxon>
        <taxon>Solanales</taxon>
        <taxon>Solanaceae</taxon>
        <taxon>Solanoideae</taxon>
        <taxon>Solaneae</taxon>
        <taxon>Solanum</taxon>
    </lineage>
</organism>
<keyword evidence="2" id="KW-1185">Reference proteome</keyword>
<evidence type="ECO:0000313" key="1">
    <source>
        <dbReference type="EMBL" id="KAG5616512.1"/>
    </source>
</evidence>
<name>A0A9J5ZWA7_SOLCO</name>
<dbReference type="EMBL" id="JACXVP010000003">
    <property type="protein sequence ID" value="KAG5616512.1"/>
    <property type="molecule type" value="Genomic_DNA"/>
</dbReference>
<gene>
    <name evidence="1" type="ORF">H5410_016336</name>
</gene>
<protein>
    <submittedName>
        <fullName evidence="1">Uncharacterized protein</fullName>
    </submittedName>
</protein>
<evidence type="ECO:0000313" key="2">
    <source>
        <dbReference type="Proteomes" id="UP000824120"/>
    </source>
</evidence>
<sequence>MFLTIEVQPFVTFAVDSIKNRRGTLFCRSWIKTWEIKVFLIQQTPGKQEIEEWRQRLIAGMNSSSLPRLIMALTRLHFTLAKPNISLLKPIGVASFENKNMVTFKELLLFDKTIMIYTFTQLDEPILLQEAIDFSSP</sequence>
<reference evidence="1 2" key="1">
    <citation type="submission" date="2020-09" db="EMBL/GenBank/DDBJ databases">
        <title>De no assembly of potato wild relative species, Solanum commersonii.</title>
        <authorList>
            <person name="Cho K."/>
        </authorList>
    </citation>
    <scope>NUCLEOTIDE SEQUENCE [LARGE SCALE GENOMIC DNA]</scope>
    <source>
        <strain evidence="1">LZ3.2</strain>
        <tissue evidence="1">Leaf</tissue>
    </source>
</reference>
<dbReference type="AlphaFoldDB" id="A0A9J5ZWA7"/>
<dbReference type="Proteomes" id="UP000824120">
    <property type="component" value="Chromosome 3"/>
</dbReference>
<accession>A0A9J5ZWA7</accession>